<dbReference type="InterPro" id="IPR015889">
    <property type="entry name" value="Intradiol_dOase_core"/>
</dbReference>
<dbReference type="Pfam" id="PF00775">
    <property type="entry name" value="Dioxygenase_C"/>
    <property type="match status" value="1"/>
</dbReference>
<comment type="cofactor">
    <cofactor evidence="1">
        <name>Fe(3+)</name>
        <dbReference type="ChEBI" id="CHEBI:29034"/>
    </cofactor>
</comment>
<evidence type="ECO:0000256" key="1">
    <source>
        <dbReference type="ARBA" id="ARBA00001965"/>
    </source>
</evidence>
<protein>
    <submittedName>
        <fullName evidence="9">Hydroxyquinol 1,2-dioxygenase</fullName>
    </submittedName>
</protein>
<dbReference type="EMBL" id="CP067421">
    <property type="protein sequence ID" value="QQP93359.1"/>
    <property type="molecule type" value="Genomic_DNA"/>
</dbReference>
<organism evidence="9 10">
    <name type="scientific">Skermanella cutis</name>
    <dbReference type="NCBI Taxonomy" id="2775420"/>
    <lineage>
        <taxon>Bacteria</taxon>
        <taxon>Pseudomonadati</taxon>
        <taxon>Pseudomonadota</taxon>
        <taxon>Alphaproteobacteria</taxon>
        <taxon>Rhodospirillales</taxon>
        <taxon>Azospirillaceae</taxon>
        <taxon>Skermanella</taxon>
    </lineage>
</organism>
<keyword evidence="4" id="KW-0223">Dioxygenase</keyword>
<geneLocation type="plasmid" evidence="9 10">
    <name>pTT6-1</name>
</geneLocation>
<dbReference type="SUPFAM" id="SSF49482">
    <property type="entry name" value="Aromatic compound dioxygenase"/>
    <property type="match status" value="1"/>
</dbReference>
<evidence type="ECO:0000256" key="2">
    <source>
        <dbReference type="ARBA" id="ARBA00007825"/>
    </source>
</evidence>
<feature type="region of interest" description="Disordered" evidence="7">
    <location>
        <begin position="323"/>
        <end position="343"/>
    </location>
</feature>
<dbReference type="InterPro" id="IPR007535">
    <property type="entry name" value="Catechol_dOase_N"/>
</dbReference>
<proteinExistence type="inferred from homology"/>
<evidence type="ECO:0000259" key="8">
    <source>
        <dbReference type="PROSITE" id="PS00083"/>
    </source>
</evidence>
<keyword evidence="5" id="KW-0560">Oxidoreductase</keyword>
<evidence type="ECO:0000256" key="3">
    <source>
        <dbReference type="ARBA" id="ARBA00022723"/>
    </source>
</evidence>
<keyword evidence="10" id="KW-1185">Reference proteome</keyword>
<gene>
    <name evidence="9" type="ORF">IGS68_31315</name>
</gene>
<keyword evidence="3" id="KW-0479">Metal-binding</keyword>
<sequence length="343" mass="36473">MTDLDGNSLTREVIDRFADTGDPRLKAVIASLVRHLHGFVQDVELTVEEWGAALEFLARAGRACTEGRQEFVLLSDVLGVTMLVDSINHPTAGGTTETAPPGPFHAADAPELPLGADMARGQPGERLHVEGSVSSGDGRPLANAVVDVWQADENGYYDMQRPELTEPTLRARFRADGRGRFAFRSILPSHYPIPAGGPVGELLNATGRHPFRPAHIHFRIAAEGYETLVTQLFPADGPYLADDAAFGVKPSLVVACPQGAPGDAPDGSAGPWRRLAYDFVLKAQASASSVQKGAGRHVCGEGTSAGEVVLGHAHMPTIVGLADKNHADESTQVDQARENDIRG</sequence>
<evidence type="ECO:0000313" key="9">
    <source>
        <dbReference type="EMBL" id="QQP93359.1"/>
    </source>
</evidence>
<dbReference type="PANTHER" id="PTHR33711:SF7">
    <property type="entry name" value="INTRADIOL RING-CLEAVAGE DIOXYGENASES DOMAIN-CONTAINING PROTEIN-RELATED"/>
    <property type="match status" value="1"/>
</dbReference>
<dbReference type="InterPro" id="IPR050770">
    <property type="entry name" value="Intradiol_RC_Dioxygenase"/>
</dbReference>
<keyword evidence="6" id="KW-0408">Iron</keyword>
<dbReference type="PROSITE" id="PS00083">
    <property type="entry name" value="INTRADIOL_DIOXYGENAS"/>
    <property type="match status" value="1"/>
</dbReference>
<reference evidence="9" key="1">
    <citation type="submission" date="2021-02" db="EMBL/GenBank/DDBJ databases">
        <title>Skermanella TT6 skin isolate.</title>
        <authorList>
            <person name="Lee K."/>
            <person name="Ganzorig M."/>
        </authorList>
    </citation>
    <scope>NUCLEOTIDE SEQUENCE</scope>
    <source>
        <strain evidence="9">TT6</strain>
    </source>
</reference>
<dbReference type="Gene3D" id="2.60.130.10">
    <property type="entry name" value="Aromatic compound dioxygenase"/>
    <property type="match status" value="1"/>
</dbReference>
<keyword evidence="9" id="KW-0614">Plasmid</keyword>
<accession>A0ABX7BG58</accession>
<dbReference type="InterPro" id="IPR000627">
    <property type="entry name" value="Intradiol_dOase_C"/>
</dbReference>
<dbReference type="PANTHER" id="PTHR33711">
    <property type="entry name" value="DIOXYGENASE, PUTATIVE (AFU_ORTHOLOGUE AFUA_2G02910)-RELATED"/>
    <property type="match status" value="1"/>
</dbReference>
<evidence type="ECO:0000256" key="6">
    <source>
        <dbReference type="ARBA" id="ARBA00023004"/>
    </source>
</evidence>
<evidence type="ECO:0000313" key="10">
    <source>
        <dbReference type="Proteomes" id="UP000595197"/>
    </source>
</evidence>
<comment type="similarity">
    <text evidence="2">Belongs to the intradiol ring-cleavage dioxygenase family.</text>
</comment>
<feature type="domain" description="Intradiol ring-cleavage dioxygenases" evidence="8">
    <location>
        <begin position="129"/>
        <end position="157"/>
    </location>
</feature>
<evidence type="ECO:0000256" key="7">
    <source>
        <dbReference type="SAM" id="MobiDB-lite"/>
    </source>
</evidence>
<evidence type="ECO:0000256" key="4">
    <source>
        <dbReference type="ARBA" id="ARBA00022964"/>
    </source>
</evidence>
<evidence type="ECO:0000256" key="5">
    <source>
        <dbReference type="ARBA" id="ARBA00023002"/>
    </source>
</evidence>
<dbReference type="Proteomes" id="UP000595197">
    <property type="component" value="Plasmid pTT6-1"/>
</dbReference>
<dbReference type="Pfam" id="PF04444">
    <property type="entry name" value="Dioxygenase_N"/>
    <property type="match status" value="1"/>
</dbReference>
<name>A0ABX7BG58_9PROT</name>